<dbReference type="RefSeq" id="WP_135583707.1">
    <property type="nucleotide sequence ID" value="NZ_RQGO01000005.1"/>
</dbReference>
<protein>
    <submittedName>
        <fullName evidence="1">Uncharacterized protein</fullName>
    </submittedName>
</protein>
<evidence type="ECO:0000313" key="2">
    <source>
        <dbReference type="Proteomes" id="UP000298263"/>
    </source>
</evidence>
<dbReference type="Proteomes" id="UP000298263">
    <property type="component" value="Unassembled WGS sequence"/>
</dbReference>
<dbReference type="AlphaFoldDB" id="A0A4Z1ADF7"/>
<dbReference type="EMBL" id="RQGP01000022">
    <property type="protein sequence ID" value="TGL90671.1"/>
    <property type="molecule type" value="Genomic_DNA"/>
</dbReference>
<evidence type="ECO:0000313" key="1">
    <source>
        <dbReference type="EMBL" id="TGL90671.1"/>
    </source>
</evidence>
<reference evidence="1" key="1">
    <citation type="journal article" date="2019" name="PLoS Negl. Trop. Dis.">
        <title>Revisiting the worldwide diversity of Leptospira species in the environment.</title>
        <authorList>
            <person name="Vincent A.T."/>
            <person name="Schiettekatte O."/>
            <person name="Bourhy P."/>
            <person name="Veyrier F.J."/>
            <person name="Picardeau M."/>
        </authorList>
    </citation>
    <scope>NUCLEOTIDE SEQUENCE [LARGE SCALE GENOMIC DNA]</scope>
    <source>
        <strain evidence="1">201702422</strain>
    </source>
</reference>
<gene>
    <name evidence="1" type="ORF">EHQ69_12155</name>
</gene>
<name>A0A4Z1ADF7_9LEPT</name>
<sequence length="206" mass="24611">MWKTKAIFLILFLFFLDFHVLSVTQADPVTSLLNIATSPLLQGKSEYIFKAVPVPDHQNNYFIVNVLGEKSGNESNSYSYYFVFGKNRFWMRMRYWDYPIRNSVIPYSSIHKSVYYKARGNLHRQNSIIEFCNNYFPIPKGEYIYEFSMFDNRRDFELPHYDNFYVYRFFTVEANQSVYIEVDIKNDSYSSKIIETPDDIFSDMCK</sequence>
<proteinExistence type="predicted"/>
<keyword evidence="2" id="KW-1185">Reference proteome</keyword>
<accession>A0A4Z1ADF7</accession>
<comment type="caution">
    <text evidence="1">The sequence shown here is derived from an EMBL/GenBank/DDBJ whole genome shotgun (WGS) entry which is preliminary data.</text>
</comment>
<organism evidence="1 2">
    <name type="scientific">Leptospira congkakensis</name>
    <dbReference type="NCBI Taxonomy" id="2484932"/>
    <lineage>
        <taxon>Bacteria</taxon>
        <taxon>Pseudomonadati</taxon>
        <taxon>Spirochaetota</taxon>
        <taxon>Spirochaetia</taxon>
        <taxon>Leptospirales</taxon>
        <taxon>Leptospiraceae</taxon>
        <taxon>Leptospira</taxon>
    </lineage>
</organism>
<dbReference type="OrthoDB" id="342545at2"/>